<protein>
    <submittedName>
        <fullName evidence="3">Ovule protein</fullName>
    </submittedName>
</protein>
<accession>A0A7E4VCH6</accession>
<organism evidence="2 3">
    <name type="scientific">Panagrellus redivivus</name>
    <name type="common">Microworm</name>
    <dbReference type="NCBI Taxonomy" id="6233"/>
    <lineage>
        <taxon>Eukaryota</taxon>
        <taxon>Metazoa</taxon>
        <taxon>Ecdysozoa</taxon>
        <taxon>Nematoda</taxon>
        <taxon>Chromadorea</taxon>
        <taxon>Rhabditida</taxon>
        <taxon>Tylenchina</taxon>
        <taxon>Panagrolaimomorpha</taxon>
        <taxon>Panagrolaimoidea</taxon>
        <taxon>Panagrolaimidae</taxon>
        <taxon>Panagrellus</taxon>
    </lineage>
</organism>
<dbReference type="WBParaSite" id="Pan_g18630.t1">
    <property type="protein sequence ID" value="Pan_g18630.t1"/>
    <property type="gene ID" value="Pan_g18630"/>
</dbReference>
<evidence type="ECO:0000313" key="2">
    <source>
        <dbReference type="Proteomes" id="UP000492821"/>
    </source>
</evidence>
<feature type="region of interest" description="Disordered" evidence="1">
    <location>
        <begin position="1"/>
        <end position="66"/>
    </location>
</feature>
<proteinExistence type="predicted"/>
<reference evidence="2" key="1">
    <citation type="journal article" date="2013" name="Genetics">
        <title>The draft genome and transcriptome of Panagrellus redivivus are shaped by the harsh demands of a free-living lifestyle.</title>
        <authorList>
            <person name="Srinivasan J."/>
            <person name="Dillman A.R."/>
            <person name="Macchietto M.G."/>
            <person name="Heikkinen L."/>
            <person name="Lakso M."/>
            <person name="Fracchia K.M."/>
            <person name="Antoshechkin I."/>
            <person name="Mortazavi A."/>
            <person name="Wong G."/>
            <person name="Sternberg P.W."/>
        </authorList>
    </citation>
    <scope>NUCLEOTIDE SEQUENCE [LARGE SCALE GENOMIC DNA]</scope>
    <source>
        <strain evidence="2">MT8872</strain>
    </source>
</reference>
<feature type="compositionally biased region" description="Polar residues" evidence="1">
    <location>
        <begin position="25"/>
        <end position="45"/>
    </location>
</feature>
<reference evidence="3" key="2">
    <citation type="submission" date="2020-10" db="UniProtKB">
        <authorList>
            <consortium name="WormBaseParasite"/>
        </authorList>
    </citation>
    <scope>IDENTIFICATION</scope>
</reference>
<name>A0A7E4VCH6_PANRE</name>
<evidence type="ECO:0000313" key="3">
    <source>
        <dbReference type="WBParaSite" id="Pan_g18630.t1"/>
    </source>
</evidence>
<dbReference type="AlphaFoldDB" id="A0A7E4VCH6"/>
<feature type="compositionally biased region" description="Basic and acidic residues" evidence="1">
    <location>
        <begin position="12"/>
        <end position="24"/>
    </location>
</feature>
<dbReference type="Proteomes" id="UP000492821">
    <property type="component" value="Unassembled WGS sequence"/>
</dbReference>
<sequence length="66" mass="7437">MLPELCIARHQHSQEENRDPEENHLPSNTRTTLPKNTSPTVTNEVACTIKPQESKETLPSSLLEKS</sequence>
<keyword evidence="2" id="KW-1185">Reference proteome</keyword>
<evidence type="ECO:0000256" key="1">
    <source>
        <dbReference type="SAM" id="MobiDB-lite"/>
    </source>
</evidence>